<sequence length="65" mass="7101">CPGSSHAWPKGWRYLPAFSPASPRLPTIPLPRTHRSPAGCVFATAPTASVSRSPARRRPQPRIRS</sequence>
<accession>A0A6J4LR19</accession>
<feature type="non-terminal residue" evidence="2">
    <location>
        <position position="1"/>
    </location>
</feature>
<feature type="compositionally biased region" description="Low complexity" evidence="1">
    <location>
        <begin position="43"/>
        <end position="53"/>
    </location>
</feature>
<feature type="compositionally biased region" description="Basic residues" evidence="1">
    <location>
        <begin position="54"/>
        <end position="65"/>
    </location>
</feature>
<feature type="region of interest" description="Disordered" evidence="1">
    <location>
        <begin position="43"/>
        <end position="65"/>
    </location>
</feature>
<proteinExistence type="predicted"/>
<dbReference type="EMBL" id="CADCTV010000536">
    <property type="protein sequence ID" value="CAA9339902.1"/>
    <property type="molecule type" value="Genomic_DNA"/>
</dbReference>
<name>A0A6J4LR19_9BACT</name>
<evidence type="ECO:0000313" key="2">
    <source>
        <dbReference type="EMBL" id="CAA9339902.1"/>
    </source>
</evidence>
<gene>
    <name evidence="2" type="ORF">AVDCRST_MAG89-2564</name>
</gene>
<evidence type="ECO:0000256" key="1">
    <source>
        <dbReference type="SAM" id="MobiDB-lite"/>
    </source>
</evidence>
<feature type="non-terminal residue" evidence="2">
    <location>
        <position position="65"/>
    </location>
</feature>
<dbReference type="AlphaFoldDB" id="A0A6J4LR19"/>
<organism evidence="2">
    <name type="scientific">uncultured Gemmatimonadota bacterium</name>
    <dbReference type="NCBI Taxonomy" id="203437"/>
    <lineage>
        <taxon>Bacteria</taxon>
        <taxon>Pseudomonadati</taxon>
        <taxon>Gemmatimonadota</taxon>
        <taxon>environmental samples</taxon>
    </lineage>
</organism>
<reference evidence="2" key="1">
    <citation type="submission" date="2020-02" db="EMBL/GenBank/DDBJ databases">
        <authorList>
            <person name="Meier V. D."/>
        </authorList>
    </citation>
    <scope>NUCLEOTIDE SEQUENCE</scope>
    <source>
        <strain evidence="2">AVDCRST_MAG89</strain>
    </source>
</reference>
<protein>
    <submittedName>
        <fullName evidence="2">Uncharacterized protein</fullName>
    </submittedName>
</protein>